<accession>A0AAW1THA0</accession>
<dbReference type="Proteomes" id="UP001485043">
    <property type="component" value="Unassembled WGS sequence"/>
</dbReference>
<dbReference type="AlphaFoldDB" id="A0AAW1THA0"/>
<evidence type="ECO:0000313" key="1">
    <source>
        <dbReference type="EMBL" id="KAK9868312.1"/>
    </source>
</evidence>
<organism evidence="1 2">
    <name type="scientific">Apatococcus fuscideae</name>
    <dbReference type="NCBI Taxonomy" id="2026836"/>
    <lineage>
        <taxon>Eukaryota</taxon>
        <taxon>Viridiplantae</taxon>
        <taxon>Chlorophyta</taxon>
        <taxon>core chlorophytes</taxon>
        <taxon>Trebouxiophyceae</taxon>
        <taxon>Chlorellales</taxon>
        <taxon>Chlorellaceae</taxon>
        <taxon>Apatococcus</taxon>
    </lineage>
</organism>
<gene>
    <name evidence="1" type="ORF">WJX84_005608</name>
</gene>
<dbReference type="EMBL" id="JALJOV010000035">
    <property type="protein sequence ID" value="KAK9868312.1"/>
    <property type="molecule type" value="Genomic_DNA"/>
</dbReference>
<comment type="caution">
    <text evidence="1">The sequence shown here is derived from an EMBL/GenBank/DDBJ whole genome shotgun (WGS) entry which is preliminary data.</text>
</comment>
<sequence length="66" mass="7513">MQQSWSSSFQSHRVSQEYKLRKKLSVSEDMLPIRQGPDDTIQAGPLDDILGQVNDLLHQVNDVLGY</sequence>
<reference evidence="1 2" key="1">
    <citation type="journal article" date="2024" name="Nat. Commun.">
        <title>Phylogenomics reveals the evolutionary origins of lichenization in chlorophyte algae.</title>
        <authorList>
            <person name="Puginier C."/>
            <person name="Libourel C."/>
            <person name="Otte J."/>
            <person name="Skaloud P."/>
            <person name="Haon M."/>
            <person name="Grisel S."/>
            <person name="Petersen M."/>
            <person name="Berrin J.G."/>
            <person name="Delaux P.M."/>
            <person name="Dal Grande F."/>
            <person name="Keller J."/>
        </authorList>
    </citation>
    <scope>NUCLEOTIDE SEQUENCE [LARGE SCALE GENOMIC DNA]</scope>
    <source>
        <strain evidence="1 2">SAG 2523</strain>
    </source>
</reference>
<protein>
    <submittedName>
        <fullName evidence="1">Uncharacterized protein</fullName>
    </submittedName>
</protein>
<keyword evidence="2" id="KW-1185">Reference proteome</keyword>
<name>A0AAW1THA0_9CHLO</name>
<evidence type="ECO:0000313" key="2">
    <source>
        <dbReference type="Proteomes" id="UP001485043"/>
    </source>
</evidence>
<proteinExistence type="predicted"/>